<dbReference type="Gene3D" id="3.40.430.10">
    <property type="entry name" value="Dihydrofolate Reductase, subunit A"/>
    <property type="match status" value="1"/>
</dbReference>
<dbReference type="InterPro" id="IPR024072">
    <property type="entry name" value="DHFR-like_dom_sf"/>
</dbReference>
<organism evidence="2 3">
    <name type="scientific">Nocardia bhagyanarayanae</name>
    <dbReference type="NCBI Taxonomy" id="1215925"/>
    <lineage>
        <taxon>Bacteria</taxon>
        <taxon>Bacillati</taxon>
        <taxon>Actinomycetota</taxon>
        <taxon>Actinomycetes</taxon>
        <taxon>Mycobacteriales</taxon>
        <taxon>Nocardiaceae</taxon>
        <taxon>Nocardia</taxon>
    </lineage>
</organism>
<dbReference type="InterPro" id="IPR002734">
    <property type="entry name" value="RibDG_C"/>
</dbReference>
<evidence type="ECO:0000259" key="1">
    <source>
        <dbReference type="Pfam" id="PF01872"/>
    </source>
</evidence>
<proteinExistence type="predicted"/>
<dbReference type="GO" id="GO:0009231">
    <property type="term" value="P:riboflavin biosynthetic process"/>
    <property type="evidence" value="ECO:0007669"/>
    <property type="project" value="InterPro"/>
</dbReference>
<evidence type="ECO:0000313" key="3">
    <source>
        <dbReference type="Proteomes" id="UP000316331"/>
    </source>
</evidence>
<name>A0A543FBB1_9NOCA</name>
<dbReference type="PANTHER" id="PTHR38011:SF2">
    <property type="entry name" value="BIFUNCTIONAL DEAMINASE-REDUCTASE DOMAIN PROTEIN"/>
    <property type="match status" value="1"/>
</dbReference>
<dbReference type="EMBL" id="VFPG01000001">
    <property type="protein sequence ID" value="TQM31099.1"/>
    <property type="molecule type" value="Genomic_DNA"/>
</dbReference>
<reference evidence="2 3" key="1">
    <citation type="submission" date="2019-06" db="EMBL/GenBank/DDBJ databases">
        <title>Sequencing the genomes of 1000 actinobacteria strains.</title>
        <authorList>
            <person name="Klenk H.-P."/>
        </authorList>
    </citation>
    <scope>NUCLEOTIDE SEQUENCE [LARGE SCALE GENOMIC DNA]</scope>
    <source>
        <strain evidence="2 3">DSM 103495</strain>
    </source>
</reference>
<accession>A0A543FBB1</accession>
<dbReference type="PANTHER" id="PTHR38011">
    <property type="entry name" value="DIHYDROFOLATE REDUCTASE FAMILY PROTEIN (AFU_ORTHOLOGUE AFUA_8G06820)"/>
    <property type="match status" value="1"/>
</dbReference>
<dbReference type="GO" id="GO:0008703">
    <property type="term" value="F:5-amino-6-(5-phosphoribosylamino)uracil reductase activity"/>
    <property type="evidence" value="ECO:0007669"/>
    <property type="project" value="InterPro"/>
</dbReference>
<keyword evidence="3" id="KW-1185">Reference proteome</keyword>
<dbReference type="Pfam" id="PF01872">
    <property type="entry name" value="RibD_C"/>
    <property type="match status" value="1"/>
</dbReference>
<protein>
    <submittedName>
        <fullName evidence="2">Dihydrofolate reductase</fullName>
    </submittedName>
</protein>
<comment type="caution">
    <text evidence="2">The sequence shown here is derived from an EMBL/GenBank/DDBJ whole genome shotgun (WGS) entry which is preliminary data.</text>
</comment>
<feature type="domain" description="Bacterial bifunctional deaminase-reductase C-terminal" evidence="1">
    <location>
        <begin position="30"/>
        <end position="191"/>
    </location>
</feature>
<dbReference type="Proteomes" id="UP000316331">
    <property type="component" value="Unassembled WGS sequence"/>
</dbReference>
<evidence type="ECO:0000313" key="2">
    <source>
        <dbReference type="EMBL" id="TQM31099.1"/>
    </source>
</evidence>
<dbReference type="AlphaFoldDB" id="A0A543FBB1"/>
<dbReference type="InterPro" id="IPR050765">
    <property type="entry name" value="Riboflavin_Biosynth_HTPR"/>
</dbReference>
<sequence>MSISVAALNGRYDTLDRTAEGDNMRKLFESTLISLDGAVDNPGSWAMRYFNEESRQEATEQLRRSDAMLMGRNTYLALAAQWANADGEFADAINRITKYVFSSTLERPVWSNTELITTDLPETVAKLKADGDGDLTLYGHGQLSRTLLEHSLLDEIMLSVHPVTANSSASGFTVPERARLTLRESHARKSGVVVTTYAVSYT</sequence>
<gene>
    <name evidence="2" type="ORF">FB390_2744</name>
</gene>
<dbReference type="SUPFAM" id="SSF53597">
    <property type="entry name" value="Dihydrofolate reductase-like"/>
    <property type="match status" value="1"/>
</dbReference>